<dbReference type="AlphaFoldDB" id="E8LJ40"/>
<organism evidence="1 2">
    <name type="scientific">Succinatimonas hippei (strain DSM 22608 / JCM 16073 / KCTC 15190 / YIT 12066)</name>
    <dbReference type="NCBI Taxonomy" id="762983"/>
    <lineage>
        <taxon>Bacteria</taxon>
        <taxon>Pseudomonadati</taxon>
        <taxon>Pseudomonadota</taxon>
        <taxon>Gammaproteobacteria</taxon>
        <taxon>Aeromonadales</taxon>
        <taxon>Succinivibrionaceae</taxon>
        <taxon>Succinatimonas</taxon>
    </lineage>
</organism>
<dbReference type="EMBL" id="AEVO01000034">
    <property type="protein sequence ID" value="EFY07464.1"/>
    <property type="molecule type" value="Genomic_DNA"/>
</dbReference>
<dbReference type="RefSeq" id="WP_009142928.1">
    <property type="nucleotide sequence ID" value="NZ_GL830971.1"/>
</dbReference>
<evidence type="ECO:0000313" key="2">
    <source>
        <dbReference type="Proteomes" id="UP000018458"/>
    </source>
</evidence>
<dbReference type="OrthoDB" id="95664at2"/>
<name>E8LJ40_SUCHY</name>
<dbReference type="Proteomes" id="UP000018458">
    <property type="component" value="Unassembled WGS sequence"/>
</dbReference>
<accession>E8LJ40</accession>
<sequence>MMHKKVLAQLNKCYSIAPLHYMNEDYFLVASEKNDPCLLFDLDGNIIANIWDGPGGTMSMAQIPDSNGIFLATQKFYSPDDSIYSEIDIVYPTELFKWQTKKLCHLPFVHRFGILKTPHENYLVACTIKSSHTFMGDFSTGGKIYAAPLPKEIQNLKEPFRFDVIKDELYRNHGFYIMHEADGDFVITCSDEGVFKVEPPKENGGPWNIKQLIAEPTSDAALCDLNNDGKYELITLSPFHGNKLKVYELDNNGVYRLKYEHLQNMPFLHAIWADKIDNRPCVVIGYREGEQELFKLMFNEDKNYTCEIIDKHCGPANAYIYHHKGKDIIVSANREIDEVTIYTTD</sequence>
<reference evidence="1 2" key="1">
    <citation type="submission" date="2011-01" db="EMBL/GenBank/DDBJ databases">
        <authorList>
            <person name="Weinstock G."/>
            <person name="Sodergren E."/>
            <person name="Clifton S."/>
            <person name="Fulton L."/>
            <person name="Fulton B."/>
            <person name="Courtney L."/>
            <person name="Fronick C."/>
            <person name="Harrison M."/>
            <person name="Strong C."/>
            <person name="Farmer C."/>
            <person name="Delahaunty K."/>
            <person name="Markovic C."/>
            <person name="Hall O."/>
            <person name="Minx P."/>
            <person name="Tomlinson C."/>
            <person name="Mitreva M."/>
            <person name="Hou S."/>
            <person name="Chen J."/>
            <person name="Wollam A."/>
            <person name="Pepin K.H."/>
            <person name="Johnson M."/>
            <person name="Bhonagiri V."/>
            <person name="Zhang X."/>
            <person name="Suruliraj S."/>
            <person name="Warren W."/>
            <person name="Chinwalla A."/>
            <person name="Mardis E.R."/>
            <person name="Wilson R.K."/>
        </authorList>
    </citation>
    <scope>NUCLEOTIDE SEQUENCE [LARGE SCALE GENOMIC DNA]</scope>
    <source>
        <strain evidence="2">DSM 22608 / JCM 16073 / KCTC 15190 / YIT 12066</strain>
    </source>
</reference>
<gene>
    <name evidence="1" type="ORF">HMPREF9444_00714</name>
</gene>
<dbReference type="HOGENOM" id="CLU_069322_0_0_6"/>
<evidence type="ECO:0008006" key="3">
    <source>
        <dbReference type="Google" id="ProtNLM"/>
    </source>
</evidence>
<dbReference type="SUPFAM" id="SSF101908">
    <property type="entry name" value="Putative isomerase YbhE"/>
    <property type="match status" value="1"/>
</dbReference>
<proteinExistence type="predicted"/>
<evidence type="ECO:0000313" key="1">
    <source>
        <dbReference type="EMBL" id="EFY07464.1"/>
    </source>
</evidence>
<dbReference type="eggNOG" id="ENOG502Z8PG">
    <property type="taxonomic scope" value="Bacteria"/>
</dbReference>
<protein>
    <recommendedName>
        <fullName evidence="3">FG-GAP repeat protein</fullName>
    </recommendedName>
</protein>
<keyword evidence="2" id="KW-1185">Reference proteome</keyword>
<comment type="caution">
    <text evidence="1">The sequence shown here is derived from an EMBL/GenBank/DDBJ whole genome shotgun (WGS) entry which is preliminary data.</text>
</comment>
<dbReference type="STRING" id="762983.HMPREF9444_00714"/>